<reference evidence="2" key="1">
    <citation type="journal article" date="2017" name="Nat. Microbiol.">
        <title>Global analysis of biosynthetic gene clusters reveals vast potential of secondary metabolite production in Penicillium species.</title>
        <authorList>
            <person name="Nielsen J.C."/>
            <person name="Grijseels S."/>
            <person name="Prigent S."/>
            <person name="Ji B."/>
            <person name="Dainat J."/>
            <person name="Nielsen K.F."/>
            <person name="Frisvad J.C."/>
            <person name="Workman M."/>
            <person name="Nielsen J."/>
        </authorList>
    </citation>
    <scope>NUCLEOTIDE SEQUENCE [LARGE SCALE GENOMIC DNA]</scope>
    <source>
        <strain evidence="2">IBT 4502</strain>
    </source>
</reference>
<dbReference type="Proteomes" id="UP000191408">
    <property type="component" value="Unassembled WGS sequence"/>
</dbReference>
<name>A0A1V6NBZ9_PENPO</name>
<sequence length="26" mass="2918">MGHSRLLLTSFTTKLRALEQSSQEAL</sequence>
<accession>A0A1V6NBZ9</accession>
<keyword evidence="2" id="KW-1185">Reference proteome</keyword>
<evidence type="ECO:0000313" key="1">
    <source>
        <dbReference type="EMBL" id="OQD62165.1"/>
    </source>
</evidence>
<organism evidence="1 2">
    <name type="scientific">Penicillium polonicum</name>
    <dbReference type="NCBI Taxonomy" id="60169"/>
    <lineage>
        <taxon>Eukaryota</taxon>
        <taxon>Fungi</taxon>
        <taxon>Dikarya</taxon>
        <taxon>Ascomycota</taxon>
        <taxon>Pezizomycotina</taxon>
        <taxon>Eurotiomycetes</taxon>
        <taxon>Eurotiomycetidae</taxon>
        <taxon>Eurotiales</taxon>
        <taxon>Aspergillaceae</taxon>
        <taxon>Penicillium</taxon>
    </lineage>
</organism>
<proteinExistence type="predicted"/>
<dbReference type="AlphaFoldDB" id="A0A1V6NBZ9"/>
<evidence type="ECO:0000313" key="2">
    <source>
        <dbReference type="Proteomes" id="UP000191408"/>
    </source>
</evidence>
<dbReference type="EMBL" id="MDYM01000013">
    <property type="protein sequence ID" value="OQD62165.1"/>
    <property type="molecule type" value="Genomic_DNA"/>
</dbReference>
<protein>
    <submittedName>
        <fullName evidence="1">Uncharacterized protein</fullName>
    </submittedName>
</protein>
<gene>
    <name evidence="1" type="ORF">PENPOL_c013G03231</name>
</gene>
<comment type="caution">
    <text evidence="1">The sequence shown here is derived from an EMBL/GenBank/DDBJ whole genome shotgun (WGS) entry which is preliminary data.</text>
</comment>